<proteinExistence type="predicted"/>
<reference evidence="1" key="1">
    <citation type="journal article" date="2015" name="Nature">
        <title>Complex archaea that bridge the gap between prokaryotes and eukaryotes.</title>
        <authorList>
            <person name="Spang A."/>
            <person name="Saw J.H."/>
            <person name="Jorgensen S.L."/>
            <person name="Zaremba-Niedzwiedzka K."/>
            <person name="Martijn J."/>
            <person name="Lind A.E."/>
            <person name="van Eijk R."/>
            <person name="Schleper C."/>
            <person name="Guy L."/>
            <person name="Ettema T.J."/>
        </authorList>
    </citation>
    <scope>NUCLEOTIDE SEQUENCE</scope>
</reference>
<sequence length="93" mass="10462">MGYYINSPNKSKEEWLQEYGQVTTTPAWPAPEGTVPVCLIDNGAFTAAGIAYDEAEFNAFMAPDSGMQRPRTWYYVPREKVLEAEPLVQDLLD</sequence>
<name>A0A0F8XBI4_9ZZZZ</name>
<protein>
    <submittedName>
        <fullName evidence="1">Uncharacterized protein</fullName>
    </submittedName>
</protein>
<comment type="caution">
    <text evidence="1">The sequence shown here is derived from an EMBL/GenBank/DDBJ whole genome shotgun (WGS) entry which is preliminary data.</text>
</comment>
<dbReference type="EMBL" id="LAZR01064040">
    <property type="protein sequence ID" value="KKK58325.1"/>
    <property type="molecule type" value="Genomic_DNA"/>
</dbReference>
<gene>
    <name evidence="1" type="ORF">LCGC14_3045560</name>
</gene>
<dbReference type="AlphaFoldDB" id="A0A0F8XBI4"/>
<accession>A0A0F8XBI4</accession>
<evidence type="ECO:0000313" key="1">
    <source>
        <dbReference type="EMBL" id="KKK58325.1"/>
    </source>
</evidence>
<organism evidence="1">
    <name type="scientific">marine sediment metagenome</name>
    <dbReference type="NCBI Taxonomy" id="412755"/>
    <lineage>
        <taxon>unclassified sequences</taxon>
        <taxon>metagenomes</taxon>
        <taxon>ecological metagenomes</taxon>
    </lineage>
</organism>